<dbReference type="RefSeq" id="WP_163587418.1">
    <property type="nucleotide sequence ID" value="NZ_CP040852.1"/>
</dbReference>
<evidence type="ECO:0000313" key="5">
    <source>
        <dbReference type="EMBL" id="QIA89681.1"/>
    </source>
</evidence>
<dbReference type="SMART" id="SM00943">
    <property type="entry name" value="Prim-Pol"/>
    <property type="match status" value="1"/>
</dbReference>
<dbReference type="EMBL" id="CP040852">
    <property type="protein sequence ID" value="QIA89665.1"/>
    <property type="molecule type" value="Genomic_DNA"/>
</dbReference>
<reference evidence="3 6" key="1">
    <citation type="journal article" date="2019" name="Nat. Med.">
        <title>Preventing dysbiosis of the neonatal mouse intestinal microbiome protects against late-onset sepsis.</title>
        <authorList>
            <person name="Singer J.R."/>
            <person name="Blosser E.G."/>
            <person name="Zindl C.L."/>
            <person name="Silberger D.J."/>
            <person name="Conlan S."/>
            <person name="Laufer V.A."/>
            <person name="DiToro D."/>
            <person name="Deming C."/>
            <person name="Kumar R."/>
            <person name="Morrow C.D."/>
            <person name="Segre J.A."/>
            <person name="Gray M.J."/>
            <person name="Randolph D.A."/>
            <person name="Weaver C.T."/>
        </authorList>
    </citation>
    <scope>NUCLEOTIDE SEQUENCE [LARGE SCALE GENOMIC DNA]</scope>
    <source>
        <strain evidence="3 6">V10</strain>
    </source>
</reference>
<accession>A0AAE6WHJ0</accession>
<evidence type="ECO:0000313" key="3">
    <source>
        <dbReference type="EMBL" id="QIA89650.1"/>
    </source>
</evidence>
<protein>
    <submittedName>
        <fullName evidence="3">DNA replication protein</fullName>
    </submittedName>
</protein>
<evidence type="ECO:0000313" key="4">
    <source>
        <dbReference type="EMBL" id="QIA89665.1"/>
    </source>
</evidence>
<dbReference type="SMART" id="SM00942">
    <property type="entry name" value="PriCT_1"/>
    <property type="match status" value="1"/>
</dbReference>
<evidence type="ECO:0000313" key="6">
    <source>
        <dbReference type="Proteomes" id="UP000463931"/>
    </source>
</evidence>
<feature type="domain" description="Primase C-terminal 1" evidence="1">
    <location>
        <begin position="195"/>
        <end position="260"/>
    </location>
</feature>
<sequence>MTPKQYTLELAKRGYRVYPLVPNTKQPLKGQSYLTASNDEQEVTNWFDVHGNINVGLDLAWSWLIVVDIDNHAGTSIRETILKLAEYGYNLPAETYIEQTPSGGLHFFYTGTVPVKRITNFIPNVDLLADFTVIAPSSINGDAYRSITDQYNYTKIRPAPLWLIQAMQERKPVYTDKANNKPITSKNWTGKKLDEIVTGTNAGDRNNWLTRQIGWLVRTGADPKTVYTIAQQINRDYISPPLPDSEVNTIFKSIIRREVQKYDR</sequence>
<dbReference type="AlphaFoldDB" id="A0AAE6WHJ0"/>
<dbReference type="Proteomes" id="UP000463931">
    <property type="component" value="Chromosome"/>
</dbReference>
<evidence type="ECO:0000259" key="1">
    <source>
        <dbReference type="SMART" id="SM00942"/>
    </source>
</evidence>
<proteinExistence type="predicted"/>
<gene>
    <name evidence="3" type="ORF">FEE40_05450</name>
    <name evidence="4" type="ORF">FEE40_05530</name>
    <name evidence="5" type="ORF">FEE40_05615</name>
</gene>
<evidence type="ECO:0000259" key="2">
    <source>
        <dbReference type="SMART" id="SM00943"/>
    </source>
</evidence>
<dbReference type="Pfam" id="PF08708">
    <property type="entry name" value="PriCT_1"/>
    <property type="match status" value="1"/>
</dbReference>
<dbReference type="InterPro" id="IPR015330">
    <property type="entry name" value="DNA_primase/pol_bifunc_N"/>
</dbReference>
<name>A0AAE6WHJ0_9LACO</name>
<dbReference type="SUPFAM" id="SSF56747">
    <property type="entry name" value="Prim-pol domain"/>
    <property type="match status" value="1"/>
</dbReference>
<dbReference type="EMBL" id="CP040852">
    <property type="protein sequence ID" value="QIA89650.1"/>
    <property type="molecule type" value="Genomic_DNA"/>
</dbReference>
<organism evidence="3 6">
    <name type="scientific">Ligilactobacillus murinus</name>
    <dbReference type="NCBI Taxonomy" id="1622"/>
    <lineage>
        <taxon>Bacteria</taxon>
        <taxon>Bacillati</taxon>
        <taxon>Bacillota</taxon>
        <taxon>Bacilli</taxon>
        <taxon>Lactobacillales</taxon>
        <taxon>Lactobacillaceae</taxon>
        <taxon>Ligilactobacillus</taxon>
    </lineage>
</organism>
<dbReference type="CDD" id="cd04859">
    <property type="entry name" value="Prim_Pol"/>
    <property type="match status" value="1"/>
</dbReference>
<dbReference type="Pfam" id="PF09250">
    <property type="entry name" value="Prim-Pol"/>
    <property type="match status" value="1"/>
</dbReference>
<dbReference type="InterPro" id="IPR014820">
    <property type="entry name" value="PriCT_1"/>
</dbReference>
<dbReference type="EMBL" id="CP040852">
    <property type="protein sequence ID" value="QIA89681.1"/>
    <property type="molecule type" value="Genomic_DNA"/>
</dbReference>
<feature type="domain" description="DNA primase/polymerase bifunctional N-terminal" evidence="2">
    <location>
        <begin position="7"/>
        <end position="163"/>
    </location>
</feature>